<accession>A0A1M6TD65</accession>
<dbReference type="AlphaFoldDB" id="A0A1M6TD65"/>
<keyword evidence="1" id="KW-0812">Transmembrane</keyword>
<dbReference type="SUPFAM" id="SSF143842">
    <property type="entry name" value="YwmB-like"/>
    <property type="match status" value="1"/>
</dbReference>
<dbReference type="STRING" id="1830138.SAMN05443507_11639"/>
<keyword evidence="3" id="KW-1185">Reference proteome</keyword>
<keyword evidence="1" id="KW-0472">Membrane</keyword>
<dbReference type="Pfam" id="PF08680">
    <property type="entry name" value="DUF1779"/>
    <property type="match status" value="1"/>
</dbReference>
<dbReference type="EMBL" id="FRAF01000016">
    <property type="protein sequence ID" value="SHK54947.1"/>
    <property type="molecule type" value="Genomic_DNA"/>
</dbReference>
<evidence type="ECO:0000313" key="3">
    <source>
        <dbReference type="Proteomes" id="UP000184016"/>
    </source>
</evidence>
<dbReference type="Gene3D" id="3.30.360.40">
    <property type="entry name" value="YwmB-like"/>
    <property type="match status" value="1"/>
</dbReference>
<dbReference type="InterPro" id="IPR036209">
    <property type="entry name" value="YwmB-like_sf"/>
</dbReference>
<dbReference type="InterPro" id="IPR014794">
    <property type="entry name" value="DUF1779"/>
</dbReference>
<feature type="transmembrane region" description="Helical" evidence="1">
    <location>
        <begin position="20"/>
        <end position="39"/>
    </location>
</feature>
<protein>
    <submittedName>
        <fullName evidence="2">TATA-box binding</fullName>
    </submittedName>
</protein>
<gene>
    <name evidence="2" type="ORF">SAMN05443507_11639</name>
</gene>
<evidence type="ECO:0000256" key="1">
    <source>
        <dbReference type="SAM" id="Phobius"/>
    </source>
</evidence>
<proteinExistence type="predicted"/>
<name>A0A1M6TD65_9BACL</name>
<reference evidence="3" key="1">
    <citation type="submission" date="2016-11" db="EMBL/GenBank/DDBJ databases">
        <authorList>
            <person name="Varghese N."/>
            <person name="Submissions S."/>
        </authorList>
    </citation>
    <scope>NUCLEOTIDE SEQUENCE [LARGE SCALE GENOMIC DNA]</scope>
    <source>
        <strain evidence="3">USBA-503</strain>
    </source>
</reference>
<organism evidence="2 3">
    <name type="scientific">Alicyclobacillus tolerans</name>
    <dbReference type="NCBI Taxonomy" id="90970"/>
    <lineage>
        <taxon>Bacteria</taxon>
        <taxon>Bacillati</taxon>
        <taxon>Bacillota</taxon>
        <taxon>Bacilli</taxon>
        <taxon>Bacillales</taxon>
        <taxon>Alicyclobacillaceae</taxon>
        <taxon>Alicyclobacillus</taxon>
    </lineage>
</organism>
<dbReference type="Proteomes" id="UP000184016">
    <property type="component" value="Unassembled WGS sequence"/>
</dbReference>
<dbReference type="RefSeq" id="WP_072874452.1">
    <property type="nucleotide sequence ID" value="NZ_FRAF01000016.1"/>
</dbReference>
<sequence length="301" mass="33072">MARQVKRGRSSKKNRRRKHWLWGTAIVSVAAFLWTHPLIATGNSLQVAAKNQTHQLHVNRQGMEAHDWAAEESHFLSQTMSATGAEPDEYLLNSWDSLNHQFLSENEDLSIAREMVQEMKLRRAKLYHTATSVEHYVLVDALSPTGSRVELVVTSFAPTTSVEGTTAGELVDSSTVLAVTEEHQGYTSQALTADEEQLAAALLQIGAKPQISSCLIGHLDAKMVGVQANQLAERALHAVDAKSVQTFQSGLETSISGYAPRNLTYIVSRGQPINLQVAVHYDGYQHDTNVLVGTPIITTTY</sequence>
<evidence type="ECO:0000313" key="2">
    <source>
        <dbReference type="EMBL" id="SHK54947.1"/>
    </source>
</evidence>
<keyword evidence="1" id="KW-1133">Transmembrane helix</keyword>